<dbReference type="Gene3D" id="3.30.420.40">
    <property type="match status" value="2"/>
</dbReference>
<gene>
    <name evidence="2" type="ORF">NNO07_27525</name>
</gene>
<accession>A0ABT4YDW1</accession>
<reference evidence="2 3" key="1">
    <citation type="submission" date="2022-07" db="EMBL/GenBank/DDBJ databases">
        <title>Genome Analysis of Selected Gammaproteobacteria from Nigerian Food snails.</title>
        <authorList>
            <person name="Okafor A.C."/>
        </authorList>
    </citation>
    <scope>NUCLEOTIDE SEQUENCE [LARGE SCALE GENOMIC DNA]</scope>
    <source>
        <strain evidence="2 3">Awg 2</strain>
    </source>
</reference>
<sequence length="302" mass="31705">SVRWSLSGEMRAVTLNYLSTSFGTDHPFQSAVGVDLGGTKLLIRYRDHSFRFDTGPMFGAADLTKILKSFIDAHTEPGCVIGIAIPGLIENDSVAACDVLPGLIGWSARTLLDPRISRTSLVNDAKAALHATALDLPIDSTAIAVMAGTAIGCGIMVNGRQLLGAHGWAGELGYWPIQTSVSQWLRLDEVAGGRYMANRLGVDGNQLALLGRQGNQAALDVISQGGHALGGVLGGLINLFNPHRLSVGGGALWLPGYWTEAQAQIDALAIPSMLAGCEIRTVHGVEDLVAMGAAQIALKTLC</sequence>
<dbReference type="PANTHER" id="PTHR18964:SF149">
    <property type="entry name" value="BIFUNCTIONAL UDP-N-ACETYLGLUCOSAMINE 2-EPIMERASE_N-ACETYLMANNOSAMINE KINASE"/>
    <property type="match status" value="1"/>
</dbReference>
<evidence type="ECO:0000256" key="1">
    <source>
        <dbReference type="ARBA" id="ARBA00006479"/>
    </source>
</evidence>
<dbReference type="InterPro" id="IPR000600">
    <property type="entry name" value="ROK"/>
</dbReference>
<dbReference type="PANTHER" id="PTHR18964">
    <property type="entry name" value="ROK (REPRESSOR, ORF, KINASE) FAMILY"/>
    <property type="match status" value="1"/>
</dbReference>
<comment type="caution">
    <text evidence="2">The sequence shown here is derived from an EMBL/GenBank/DDBJ whole genome shotgun (WGS) entry which is preliminary data.</text>
</comment>
<feature type="non-terminal residue" evidence="2">
    <location>
        <position position="1"/>
    </location>
</feature>
<keyword evidence="3" id="KW-1185">Reference proteome</keyword>
<dbReference type="Proteomes" id="UP001211689">
    <property type="component" value="Unassembled WGS sequence"/>
</dbReference>
<comment type="similarity">
    <text evidence="1">Belongs to the ROK (NagC/XylR) family.</text>
</comment>
<evidence type="ECO:0000313" key="2">
    <source>
        <dbReference type="EMBL" id="MDA8486827.1"/>
    </source>
</evidence>
<dbReference type="RefSeq" id="WP_271472597.1">
    <property type="nucleotide sequence ID" value="NZ_JANEWF010000070.1"/>
</dbReference>
<evidence type="ECO:0000313" key="3">
    <source>
        <dbReference type="Proteomes" id="UP001211689"/>
    </source>
</evidence>
<dbReference type="Pfam" id="PF00480">
    <property type="entry name" value="ROK"/>
    <property type="match status" value="1"/>
</dbReference>
<protein>
    <submittedName>
        <fullName evidence="2">ROK family protein</fullName>
    </submittedName>
</protein>
<organism evidence="2 3">
    <name type="scientific">Metapseudomonas resinovorans</name>
    <name type="common">Pseudomonas resinovorans</name>
    <dbReference type="NCBI Taxonomy" id="53412"/>
    <lineage>
        <taxon>Bacteria</taxon>
        <taxon>Pseudomonadati</taxon>
        <taxon>Pseudomonadota</taxon>
        <taxon>Gammaproteobacteria</taxon>
        <taxon>Pseudomonadales</taxon>
        <taxon>Pseudomonadaceae</taxon>
        <taxon>Metapseudomonas</taxon>
    </lineage>
</organism>
<name>A0ABT4YDW1_METRE</name>
<dbReference type="EMBL" id="JANEWF010000070">
    <property type="protein sequence ID" value="MDA8486827.1"/>
    <property type="molecule type" value="Genomic_DNA"/>
</dbReference>
<dbReference type="InterPro" id="IPR043129">
    <property type="entry name" value="ATPase_NBD"/>
</dbReference>
<dbReference type="SUPFAM" id="SSF53067">
    <property type="entry name" value="Actin-like ATPase domain"/>
    <property type="match status" value="1"/>
</dbReference>
<proteinExistence type="inferred from homology"/>